<reference evidence="2" key="1">
    <citation type="submission" date="2019-10" db="EMBL/GenBank/DDBJ databases">
        <title>Conservation and host-specific expression of non-tandemly repeated heterogenous ribosome RNA gene in arbuscular mycorrhizal fungi.</title>
        <authorList>
            <person name="Maeda T."/>
            <person name="Kobayashi Y."/>
            <person name="Nakagawa T."/>
            <person name="Ezawa T."/>
            <person name="Yamaguchi K."/>
            <person name="Bino T."/>
            <person name="Nishimoto Y."/>
            <person name="Shigenobu S."/>
            <person name="Kawaguchi M."/>
        </authorList>
    </citation>
    <scope>NUCLEOTIDE SEQUENCE</scope>
    <source>
        <strain evidence="2">HR1</strain>
    </source>
</reference>
<name>A0A8H3QX02_9GLOM</name>
<dbReference type="EMBL" id="BLAL01000236">
    <property type="protein sequence ID" value="GES94567.1"/>
    <property type="molecule type" value="Genomic_DNA"/>
</dbReference>
<gene>
    <name evidence="2" type="ORF">RCL2_002130200</name>
</gene>
<organism evidence="2 3">
    <name type="scientific">Rhizophagus clarus</name>
    <dbReference type="NCBI Taxonomy" id="94130"/>
    <lineage>
        <taxon>Eukaryota</taxon>
        <taxon>Fungi</taxon>
        <taxon>Fungi incertae sedis</taxon>
        <taxon>Mucoromycota</taxon>
        <taxon>Glomeromycotina</taxon>
        <taxon>Glomeromycetes</taxon>
        <taxon>Glomerales</taxon>
        <taxon>Glomeraceae</taxon>
        <taxon>Rhizophagus</taxon>
    </lineage>
</organism>
<proteinExistence type="predicted"/>
<protein>
    <submittedName>
        <fullName evidence="2">Uncharacterized protein</fullName>
    </submittedName>
</protein>
<evidence type="ECO:0000256" key="1">
    <source>
        <dbReference type="SAM" id="MobiDB-lite"/>
    </source>
</evidence>
<feature type="compositionally biased region" description="Acidic residues" evidence="1">
    <location>
        <begin position="61"/>
        <end position="74"/>
    </location>
</feature>
<dbReference type="Proteomes" id="UP000615446">
    <property type="component" value="Unassembled WGS sequence"/>
</dbReference>
<evidence type="ECO:0000313" key="2">
    <source>
        <dbReference type="EMBL" id="GES94567.1"/>
    </source>
</evidence>
<evidence type="ECO:0000313" key="3">
    <source>
        <dbReference type="Proteomes" id="UP000615446"/>
    </source>
</evidence>
<comment type="caution">
    <text evidence="2">The sequence shown here is derived from an EMBL/GenBank/DDBJ whole genome shotgun (WGS) entry which is preliminary data.</text>
</comment>
<feature type="compositionally biased region" description="Basic and acidic residues" evidence="1">
    <location>
        <begin position="50"/>
        <end position="60"/>
    </location>
</feature>
<dbReference type="AlphaFoldDB" id="A0A8H3QX02"/>
<feature type="region of interest" description="Disordered" evidence="1">
    <location>
        <begin position="46"/>
        <end position="74"/>
    </location>
</feature>
<accession>A0A8H3QX02</accession>
<sequence>MERMPREKHCVYLSVLIISPSMGRVLQTLYNNNIKEINADPIDLLGQPIDDEKSEMNDEEKLFEEEDDDEQNEY</sequence>